<dbReference type="Gene3D" id="1.20.1250.20">
    <property type="entry name" value="MFS general substrate transporter like domains"/>
    <property type="match status" value="1"/>
</dbReference>
<feature type="transmembrane region" description="Helical" evidence="5">
    <location>
        <begin position="181"/>
        <end position="205"/>
    </location>
</feature>
<dbReference type="PANTHER" id="PTHR23502">
    <property type="entry name" value="MAJOR FACILITATOR SUPERFAMILY"/>
    <property type="match status" value="1"/>
</dbReference>
<reference evidence="7" key="1">
    <citation type="submission" date="2020-10" db="EMBL/GenBank/DDBJ databases">
        <title>High-Quality Genome Resource of Clonostachys rosea strain S41 by Oxford Nanopore Long-Read Sequencing.</title>
        <authorList>
            <person name="Wang H."/>
        </authorList>
    </citation>
    <scope>NUCLEOTIDE SEQUENCE</scope>
    <source>
        <strain evidence="7">S41</strain>
    </source>
</reference>
<dbReference type="CDD" id="cd17323">
    <property type="entry name" value="MFS_Tpo1_MDR_like"/>
    <property type="match status" value="1"/>
</dbReference>
<dbReference type="PANTHER" id="PTHR23502:SF182">
    <property type="entry name" value="POLYAMINE TRANSPORTER, PUTATIVE-RELATED"/>
    <property type="match status" value="1"/>
</dbReference>
<feature type="transmembrane region" description="Helical" evidence="5">
    <location>
        <begin position="58"/>
        <end position="84"/>
    </location>
</feature>
<evidence type="ECO:0000256" key="3">
    <source>
        <dbReference type="ARBA" id="ARBA00022989"/>
    </source>
</evidence>
<feature type="domain" description="Major facilitator superfamily (MFS) profile" evidence="6">
    <location>
        <begin position="57"/>
        <end position="493"/>
    </location>
</feature>
<comment type="subcellular location">
    <subcellularLocation>
        <location evidence="1">Membrane</location>
        <topology evidence="1">Multi-pass membrane protein</topology>
    </subcellularLocation>
</comment>
<evidence type="ECO:0000256" key="4">
    <source>
        <dbReference type="ARBA" id="ARBA00023136"/>
    </source>
</evidence>
<evidence type="ECO:0000256" key="2">
    <source>
        <dbReference type="ARBA" id="ARBA00022692"/>
    </source>
</evidence>
<feature type="transmembrane region" description="Helical" evidence="5">
    <location>
        <begin position="280"/>
        <end position="306"/>
    </location>
</feature>
<feature type="transmembrane region" description="Helical" evidence="5">
    <location>
        <begin position="318"/>
        <end position="338"/>
    </location>
</feature>
<accession>A0A8H7K9Y2</accession>
<organism evidence="7 8">
    <name type="scientific">Bionectria ochroleuca</name>
    <name type="common">Gliocladium roseum</name>
    <dbReference type="NCBI Taxonomy" id="29856"/>
    <lineage>
        <taxon>Eukaryota</taxon>
        <taxon>Fungi</taxon>
        <taxon>Dikarya</taxon>
        <taxon>Ascomycota</taxon>
        <taxon>Pezizomycotina</taxon>
        <taxon>Sordariomycetes</taxon>
        <taxon>Hypocreomycetidae</taxon>
        <taxon>Hypocreales</taxon>
        <taxon>Bionectriaceae</taxon>
        <taxon>Clonostachys</taxon>
    </lineage>
</organism>
<dbReference type="GO" id="GO:0000297">
    <property type="term" value="F:spermine transmembrane transporter activity"/>
    <property type="evidence" value="ECO:0007669"/>
    <property type="project" value="TreeGrafter"/>
</dbReference>
<evidence type="ECO:0000259" key="6">
    <source>
        <dbReference type="PROSITE" id="PS50850"/>
    </source>
</evidence>
<evidence type="ECO:0000313" key="8">
    <source>
        <dbReference type="Proteomes" id="UP000616885"/>
    </source>
</evidence>
<keyword evidence="4 5" id="KW-0472">Membrane</keyword>
<dbReference type="Pfam" id="PF07690">
    <property type="entry name" value="MFS_1"/>
    <property type="match status" value="1"/>
</dbReference>
<sequence length="493" mass="53778">MERIVLPVDMEAGSTDGENTAGGAKEAILTQIEKEDNSWDKDPENPLNWGPRAKFIQIAMLSSATFLGSVATSIVSPSVAYVMLEFSVSRTVAILCLALYVLALAFGPVIGGPLSETIGRRYVYIGCILTGVLFTVGASQATNFATLCILRFFSGFCWGPTLAVTAGSIIEVFRAEARGPVSAIIVLMAFLGPGLGPVIGAFAVSRHGWRWPFYCLLVISAVPLTLSILSKETFHPLLRRMLAKSRGEPVSPSQPLSVRLREFALVAVVRPVRMLVLEPIVTFICLYVALGFGTLFSFFAAVPYTFTSVYRFDVEQCGLVFLSVVIGCFLGLITIVICDKLIYQKKVNQFPPNKVPPEHRLYAAMVGSLVLPIGLFWFGWSARAGVSWASPAAAISFFAWGNISIFITTFQYKTDTYTGNVIASAASANSLARYGFAAAFPLFTVQMYQKLGIPWASSLLGFFSLVLLPVPWVLFKYGPRIRAKSQYETVQYS</sequence>
<feature type="transmembrane region" description="Helical" evidence="5">
    <location>
        <begin position="144"/>
        <end position="169"/>
    </location>
</feature>
<proteinExistence type="predicted"/>
<dbReference type="GO" id="GO:0015606">
    <property type="term" value="F:spermidine transmembrane transporter activity"/>
    <property type="evidence" value="ECO:0007669"/>
    <property type="project" value="TreeGrafter"/>
</dbReference>
<feature type="transmembrane region" description="Helical" evidence="5">
    <location>
        <begin position="122"/>
        <end position="138"/>
    </location>
</feature>
<dbReference type="InterPro" id="IPR036259">
    <property type="entry name" value="MFS_trans_sf"/>
</dbReference>
<name>A0A8H7K9Y2_BIOOC</name>
<gene>
    <name evidence="7" type="ORF">IM811_004273</name>
</gene>
<evidence type="ECO:0000256" key="5">
    <source>
        <dbReference type="SAM" id="Phobius"/>
    </source>
</evidence>
<feature type="transmembrane region" description="Helical" evidence="5">
    <location>
        <begin position="211"/>
        <end position="230"/>
    </location>
</feature>
<dbReference type="SUPFAM" id="SSF103473">
    <property type="entry name" value="MFS general substrate transporter"/>
    <property type="match status" value="1"/>
</dbReference>
<feature type="transmembrane region" description="Helical" evidence="5">
    <location>
        <begin position="431"/>
        <end position="449"/>
    </location>
</feature>
<dbReference type="AlphaFoldDB" id="A0A8H7K9Y2"/>
<protein>
    <recommendedName>
        <fullName evidence="6">Major facilitator superfamily (MFS) profile domain-containing protein</fullName>
    </recommendedName>
</protein>
<feature type="transmembrane region" description="Helical" evidence="5">
    <location>
        <begin position="392"/>
        <end position="410"/>
    </location>
</feature>
<dbReference type="InterPro" id="IPR020846">
    <property type="entry name" value="MFS_dom"/>
</dbReference>
<feature type="transmembrane region" description="Helical" evidence="5">
    <location>
        <begin position="455"/>
        <end position="475"/>
    </location>
</feature>
<dbReference type="PROSITE" id="PS50850">
    <property type="entry name" value="MFS"/>
    <property type="match status" value="1"/>
</dbReference>
<evidence type="ECO:0000256" key="1">
    <source>
        <dbReference type="ARBA" id="ARBA00004141"/>
    </source>
</evidence>
<dbReference type="Proteomes" id="UP000616885">
    <property type="component" value="Unassembled WGS sequence"/>
</dbReference>
<feature type="transmembrane region" description="Helical" evidence="5">
    <location>
        <begin position="90"/>
        <end position="110"/>
    </location>
</feature>
<keyword evidence="2 5" id="KW-0812">Transmembrane</keyword>
<feature type="transmembrane region" description="Helical" evidence="5">
    <location>
        <begin position="359"/>
        <end position="380"/>
    </location>
</feature>
<keyword evidence="3 5" id="KW-1133">Transmembrane helix</keyword>
<dbReference type="InterPro" id="IPR011701">
    <property type="entry name" value="MFS"/>
</dbReference>
<evidence type="ECO:0000313" key="7">
    <source>
        <dbReference type="EMBL" id="KAF9745972.1"/>
    </source>
</evidence>
<comment type="caution">
    <text evidence="7">The sequence shown here is derived from an EMBL/GenBank/DDBJ whole genome shotgun (WGS) entry which is preliminary data.</text>
</comment>
<dbReference type="GO" id="GO:0005886">
    <property type="term" value="C:plasma membrane"/>
    <property type="evidence" value="ECO:0007669"/>
    <property type="project" value="TreeGrafter"/>
</dbReference>
<dbReference type="EMBL" id="JADCTT010000012">
    <property type="protein sequence ID" value="KAF9745972.1"/>
    <property type="molecule type" value="Genomic_DNA"/>
</dbReference>